<accession>A0A2T4AS97</accession>
<dbReference type="EMBL" id="KZ679675">
    <property type="protein sequence ID" value="PTB59944.1"/>
    <property type="molecule type" value="Genomic_DNA"/>
</dbReference>
<dbReference type="Proteomes" id="UP000241690">
    <property type="component" value="Unassembled WGS sequence"/>
</dbReference>
<name>A0A2T4AS97_TRIHA</name>
<proteinExistence type="predicted"/>
<reference evidence="2 3" key="1">
    <citation type="submission" date="2016-07" db="EMBL/GenBank/DDBJ databases">
        <title>Multiple horizontal gene transfer events from other fungi enriched the ability of initially mycotrophic Trichoderma (Ascomycota) to feed on dead plant biomass.</title>
        <authorList>
            <consortium name="DOE Joint Genome Institute"/>
            <person name="Aerts A."/>
            <person name="Atanasova L."/>
            <person name="Chenthamara K."/>
            <person name="Zhang J."/>
            <person name="Grujic M."/>
            <person name="Henrissat B."/>
            <person name="Kuo A."/>
            <person name="Salamov A."/>
            <person name="Lipzen A."/>
            <person name="Labutti K."/>
            <person name="Barry K."/>
            <person name="Miao Y."/>
            <person name="Rahimi M.J."/>
            <person name="Shen Q."/>
            <person name="Grigoriev I.V."/>
            <person name="Kubicek C.P."/>
            <person name="Druzhinina I.S."/>
        </authorList>
    </citation>
    <scope>NUCLEOTIDE SEQUENCE [LARGE SCALE GENOMIC DNA]</scope>
    <source>
        <strain evidence="2 3">CBS 226.95</strain>
    </source>
</reference>
<dbReference type="InterPro" id="IPR038883">
    <property type="entry name" value="AN11006-like"/>
</dbReference>
<dbReference type="Pfam" id="PF24864">
    <property type="entry name" value="DUF7730"/>
    <property type="match status" value="1"/>
</dbReference>
<protein>
    <recommendedName>
        <fullName evidence="1">DUF7730 domain-containing protein</fullName>
    </recommendedName>
</protein>
<evidence type="ECO:0000259" key="1">
    <source>
        <dbReference type="Pfam" id="PF24864"/>
    </source>
</evidence>
<organism evidence="2 3">
    <name type="scientific">Trichoderma harzianum CBS 226.95</name>
    <dbReference type="NCBI Taxonomy" id="983964"/>
    <lineage>
        <taxon>Eukaryota</taxon>
        <taxon>Fungi</taxon>
        <taxon>Dikarya</taxon>
        <taxon>Ascomycota</taxon>
        <taxon>Pezizomycotina</taxon>
        <taxon>Sordariomycetes</taxon>
        <taxon>Hypocreomycetidae</taxon>
        <taxon>Hypocreales</taxon>
        <taxon>Hypocreaceae</taxon>
        <taxon>Trichoderma</taxon>
    </lineage>
</organism>
<gene>
    <name evidence="2" type="ORF">M431DRAFT_502135</name>
</gene>
<dbReference type="AlphaFoldDB" id="A0A2T4AS97"/>
<dbReference type="PANTHER" id="PTHR42085:SF2">
    <property type="entry name" value="F-BOX DOMAIN-CONTAINING PROTEIN"/>
    <property type="match status" value="1"/>
</dbReference>
<dbReference type="RefSeq" id="XP_024779621.1">
    <property type="nucleotide sequence ID" value="XM_024918105.1"/>
</dbReference>
<evidence type="ECO:0000313" key="3">
    <source>
        <dbReference type="Proteomes" id="UP000241690"/>
    </source>
</evidence>
<sequence>MVSHFPSSKSSAFLAVPLEIRRQIYRYCIPQKLRFDVSSDMRYQNRPDPLHEIHDYHLHDLESGGISLMDSEDDEEGEHELSTDTDDEEIIYNPFVEGGRQSALPGLLLCCRQITEEVMDMLYGGNTFQVNIHGDGEYTLAHLFNSKTREKIRKMVLILRPMGVSYHRDFHMDPNIWDGILGNLSILGVIAEQPESLSLREWPKAEAENALEEWTAWITPIFEYLGRALHRETKIVVDANEEKETVQVLEKAIPGRSRFQRLPMADIIFKRGRFSLESGYWDDNDDGPTSCRDIINDCDYDYYYSD</sequence>
<feature type="domain" description="DUF7730" evidence="1">
    <location>
        <begin position="9"/>
        <end position="165"/>
    </location>
</feature>
<dbReference type="InterPro" id="IPR056632">
    <property type="entry name" value="DUF7730"/>
</dbReference>
<keyword evidence="3" id="KW-1185">Reference proteome</keyword>
<dbReference type="GeneID" id="36626674"/>
<dbReference type="PANTHER" id="PTHR42085">
    <property type="entry name" value="F-BOX DOMAIN-CONTAINING PROTEIN"/>
    <property type="match status" value="1"/>
</dbReference>
<evidence type="ECO:0000313" key="2">
    <source>
        <dbReference type="EMBL" id="PTB59944.1"/>
    </source>
</evidence>